<evidence type="ECO:0008006" key="4">
    <source>
        <dbReference type="Google" id="ProtNLM"/>
    </source>
</evidence>
<evidence type="ECO:0000256" key="1">
    <source>
        <dbReference type="SAM" id="MobiDB-lite"/>
    </source>
</evidence>
<keyword evidence="3" id="KW-1185">Reference proteome</keyword>
<gene>
    <name evidence="2" type="ORF">K490DRAFT_58841</name>
</gene>
<proteinExistence type="predicted"/>
<evidence type="ECO:0000313" key="2">
    <source>
        <dbReference type="EMBL" id="KAF2085228.1"/>
    </source>
</evidence>
<reference evidence="2" key="1">
    <citation type="journal article" date="2020" name="Stud. Mycol.">
        <title>101 Dothideomycetes genomes: a test case for predicting lifestyles and emergence of pathogens.</title>
        <authorList>
            <person name="Haridas S."/>
            <person name="Albert R."/>
            <person name="Binder M."/>
            <person name="Bloem J."/>
            <person name="Labutti K."/>
            <person name="Salamov A."/>
            <person name="Andreopoulos B."/>
            <person name="Baker S."/>
            <person name="Barry K."/>
            <person name="Bills G."/>
            <person name="Bluhm B."/>
            <person name="Cannon C."/>
            <person name="Castanera R."/>
            <person name="Culley D."/>
            <person name="Daum C."/>
            <person name="Ezra D."/>
            <person name="Gonzalez J."/>
            <person name="Henrissat B."/>
            <person name="Kuo A."/>
            <person name="Liang C."/>
            <person name="Lipzen A."/>
            <person name="Lutzoni F."/>
            <person name="Magnuson J."/>
            <person name="Mondo S."/>
            <person name="Nolan M."/>
            <person name="Ohm R."/>
            <person name="Pangilinan J."/>
            <person name="Park H.-J."/>
            <person name="Ramirez L."/>
            <person name="Alfaro M."/>
            <person name="Sun H."/>
            <person name="Tritt A."/>
            <person name="Yoshinaga Y."/>
            <person name="Zwiers L.-H."/>
            <person name="Turgeon B."/>
            <person name="Goodwin S."/>
            <person name="Spatafora J."/>
            <person name="Crous P."/>
            <person name="Grigoriev I."/>
        </authorList>
    </citation>
    <scope>NUCLEOTIDE SEQUENCE</scope>
    <source>
        <strain evidence="2">CBS 121410</strain>
    </source>
</reference>
<name>A0A9P4LXQ6_9PEZI</name>
<accession>A0A9P4LXQ6</accession>
<dbReference type="Proteomes" id="UP000799776">
    <property type="component" value="Unassembled WGS sequence"/>
</dbReference>
<comment type="caution">
    <text evidence="2">The sequence shown here is derived from an EMBL/GenBank/DDBJ whole genome shotgun (WGS) entry which is preliminary data.</text>
</comment>
<evidence type="ECO:0000313" key="3">
    <source>
        <dbReference type="Proteomes" id="UP000799776"/>
    </source>
</evidence>
<sequence length="414" mass="45672">MADPLSVTASITGIISLGLTVSSGLVKFVQSARDAPKELETIANDMFALCGIFMKDELEKASSTIRLTTLSGGKVKLSLKERGRFFFRQDSLTKLKTDILQSKTTLMLAMVVADIKKREEAQRNPERDEGAAEERLQMLATMQSLNRKLEDMKVQTPEKSSNILPPKRIMRNVNVDNEAKNRASPPLPSRAISNQANQTLSLGPNSHVAMALANSKKRKEAQRNPERDEAKNPAPPPLPSRAISNQANAGVFLDSNTHKPNVFTNMVAADPFTPLNNNTPVYGKKGLNNQTDDIPEPSPHHRHIQAWTMELDRESYEQNHTMDAPAMAAAAAIPRDHAGFLERPPPARPRKAPTYQDPYGYNYVADRTLEKVTAQTLRNGLWGAEVTWDLWDADSSSDVGGHRATSGWLTQSTG</sequence>
<organism evidence="2 3">
    <name type="scientific">Saccharata proteae CBS 121410</name>
    <dbReference type="NCBI Taxonomy" id="1314787"/>
    <lineage>
        <taxon>Eukaryota</taxon>
        <taxon>Fungi</taxon>
        <taxon>Dikarya</taxon>
        <taxon>Ascomycota</taxon>
        <taxon>Pezizomycotina</taxon>
        <taxon>Dothideomycetes</taxon>
        <taxon>Dothideomycetes incertae sedis</taxon>
        <taxon>Botryosphaeriales</taxon>
        <taxon>Saccharataceae</taxon>
        <taxon>Saccharata</taxon>
    </lineage>
</organism>
<dbReference type="AlphaFoldDB" id="A0A9P4LXQ6"/>
<feature type="region of interest" description="Disordered" evidence="1">
    <location>
        <begin position="394"/>
        <end position="414"/>
    </location>
</feature>
<feature type="compositionally biased region" description="Basic and acidic residues" evidence="1">
    <location>
        <begin position="221"/>
        <end position="231"/>
    </location>
</feature>
<protein>
    <recommendedName>
        <fullName evidence="4">Fungal N-terminal domain-containing protein</fullName>
    </recommendedName>
</protein>
<dbReference type="EMBL" id="ML978732">
    <property type="protein sequence ID" value="KAF2085228.1"/>
    <property type="molecule type" value="Genomic_DNA"/>
</dbReference>
<feature type="region of interest" description="Disordered" evidence="1">
    <location>
        <begin position="212"/>
        <end position="243"/>
    </location>
</feature>
<dbReference type="OrthoDB" id="5431013at2759"/>